<dbReference type="Gene3D" id="3.40.50.300">
    <property type="entry name" value="P-loop containing nucleotide triphosphate hydrolases"/>
    <property type="match status" value="1"/>
</dbReference>
<dbReference type="InterPro" id="IPR029063">
    <property type="entry name" value="SAM-dependent_MTases_sf"/>
</dbReference>
<name>A0ABN7UE84_GIGMA</name>
<evidence type="ECO:0000259" key="5">
    <source>
        <dbReference type="Pfam" id="PF01555"/>
    </source>
</evidence>
<evidence type="ECO:0000313" key="6">
    <source>
        <dbReference type="EMBL" id="CAG8574892.1"/>
    </source>
</evidence>
<protein>
    <submittedName>
        <fullName evidence="6">45125_t:CDS:1</fullName>
    </submittedName>
</protein>
<evidence type="ECO:0000256" key="4">
    <source>
        <dbReference type="SAM" id="MobiDB-lite"/>
    </source>
</evidence>
<evidence type="ECO:0000256" key="3">
    <source>
        <dbReference type="SAM" id="Coils"/>
    </source>
</evidence>
<evidence type="ECO:0000256" key="1">
    <source>
        <dbReference type="ARBA" id="ARBA00022603"/>
    </source>
</evidence>
<proteinExistence type="predicted"/>
<comment type="caution">
    <text evidence="6">The sequence shown here is derived from an EMBL/GenBank/DDBJ whole genome shotgun (WGS) entry which is preliminary data.</text>
</comment>
<dbReference type="SUPFAM" id="SSF52540">
    <property type="entry name" value="P-loop containing nucleoside triphosphate hydrolases"/>
    <property type="match status" value="1"/>
</dbReference>
<gene>
    <name evidence="6" type="ORF">GMARGA_LOCUS5666</name>
</gene>
<organism evidence="6 7">
    <name type="scientific">Gigaspora margarita</name>
    <dbReference type="NCBI Taxonomy" id="4874"/>
    <lineage>
        <taxon>Eukaryota</taxon>
        <taxon>Fungi</taxon>
        <taxon>Fungi incertae sedis</taxon>
        <taxon>Mucoromycota</taxon>
        <taxon>Glomeromycotina</taxon>
        <taxon>Glomeromycetes</taxon>
        <taxon>Diversisporales</taxon>
        <taxon>Gigasporaceae</taxon>
        <taxon>Gigaspora</taxon>
    </lineage>
</organism>
<sequence length="1423" mass="165308">MLKKIFGRIVGVFLLVLAVLGILFIDEYKEAERESRQTELEKKQIEQIERQLAGFQPKPKDVEPLPWQVYLGIKGIDEAKNTISEGEEAVLIYTEEQKKHFTRIIEDIDDFLNNDGKLNLDVEDESGKKDQYRHFLLRNNCILYGAPGTGKTEFVKELNHILINRYGKNSLERPQAGTIDPNDPNHGLTNDNDEEDKKPQPTIPVFVISGASLMSTGKDEPKTFEKFIITLKKAKNDFFKNPDEEGNIGEDSKLPYIVFVDEADQAKNSLTYNPQAKNNLEEFKNFFSQAEDGGGLNKEAQDLNNYPELFREAEKMNFDNFEAKFEVEPEKPSTKSRRIREAIKDIEEHDEKMRIKTEEEEKDLYLESFDKPQKVMRYNFDDKKLLRERIRLLEKEINEGNTEMINTFGGELRQISSQIEKMSDLNSKNYEEFQNVNQTLENLYQRLKDYYDSDGLELLKSLTTNSTKLIFFDPQYSKVKDVIKVHQAPMIYQDPENINHFLTEISRVLTPSGSYFRNQAEFAYLIQKEPFNCKEFKDRSFAGLNKRLIEAVTQERDLVVDPCAGSFTVLNSCRETNREFLGADVNYQAVQEFMRQAKSKARKGNYWGEPSIRAVCSKSECREKERELKEKIKNQKEKKQQEKVEKIQEQNKNYQKLKKEIEDIVADDFTYKKLTTADKELAKVVQKITQEGEKVKEKLKKANKEYEIQSIKEGFRKKDKDFNALDDLVAEICEEQKSESQKPDKKNNPLADKKRNSPPPTQNDINKKYQNDASKSEINDLGNWQSNKEQQSAEEFLKKIIEAEIYLERKQPNSQIVSELLRLKKEHPSIYELLNKEGRIDKVITKLQELAQKSQKNDSQQNNNPSFLLPSLIIGGINDRKKMANLMLKTIKNEQEIQQTIQQRKQIIEQAAQRPGGLYQEEELKFLVASQEQLDNYYSPQPNNSLFQPKKSEPELSKNLNHQKIITILDNPDQDRILALIQFYLPGHDNHCRHFRQKFAELSNELWIGFWEYITTALLSPATIATKNSSSIPIIQNNNIFAHCRRCLVYFLHNVATDQEGKQSNRAIYIDKNGLCIECRDKEEHNSLEKDGEEVPEKEVELDRYGNPRLKEGQWMTIDSKKPGRSWTIYKNIPRSELEIQTWRLKKDKALCWVEASGLGSCSANQGTSAWWYWKNKIIKPSSTGLQEIKKNKKIIPDEKNRTYKIGQAIIKELRGASAENPETLGTQAEHPSHDKETFTAISGWVFPPRFENLKEGNFENVNKIDIKSCHGNIMREYPLPYGEPTHIKDPQLIKQKLQEEEKKGCVDKFLDYCQKLKEEAGKKGKMLTNAFYGAVAILQTYYLYRQFNPEQVLAIRSDCIYIQGELPVNLIKEQNKYHIEKYEKVGLVKENIFIYDKGELKSFVANRLEREKLIKKFGGSKS</sequence>
<feature type="region of interest" description="Disordered" evidence="4">
    <location>
        <begin position="172"/>
        <end position="200"/>
    </location>
</feature>
<feature type="compositionally biased region" description="Basic and acidic residues" evidence="4">
    <location>
        <begin position="734"/>
        <end position="755"/>
    </location>
</feature>
<dbReference type="InterPro" id="IPR002941">
    <property type="entry name" value="DNA_methylase_N4/N6"/>
</dbReference>
<dbReference type="EMBL" id="CAJVQB010002443">
    <property type="protein sequence ID" value="CAG8574892.1"/>
    <property type="molecule type" value="Genomic_DNA"/>
</dbReference>
<dbReference type="InterPro" id="IPR027417">
    <property type="entry name" value="P-loop_NTPase"/>
</dbReference>
<keyword evidence="3" id="KW-0175">Coiled coil</keyword>
<reference evidence="6 7" key="1">
    <citation type="submission" date="2021-06" db="EMBL/GenBank/DDBJ databases">
        <authorList>
            <person name="Kallberg Y."/>
            <person name="Tangrot J."/>
            <person name="Rosling A."/>
        </authorList>
    </citation>
    <scope>NUCLEOTIDE SEQUENCE [LARGE SCALE GENOMIC DNA]</scope>
    <source>
        <strain evidence="6 7">120-4 pot B 10/14</strain>
    </source>
</reference>
<dbReference type="Gene3D" id="3.40.50.150">
    <property type="entry name" value="Vaccinia Virus protein VP39"/>
    <property type="match status" value="1"/>
</dbReference>
<feature type="region of interest" description="Disordered" evidence="4">
    <location>
        <begin position="734"/>
        <end position="768"/>
    </location>
</feature>
<evidence type="ECO:0000313" key="7">
    <source>
        <dbReference type="Proteomes" id="UP000789901"/>
    </source>
</evidence>
<keyword evidence="7" id="KW-1185">Reference proteome</keyword>
<dbReference type="Pfam" id="PF01555">
    <property type="entry name" value="N6_N4_Mtase"/>
    <property type="match status" value="1"/>
</dbReference>
<feature type="coiled-coil region" evidence="3">
    <location>
        <begin position="618"/>
        <end position="709"/>
    </location>
</feature>
<keyword evidence="1" id="KW-0489">Methyltransferase</keyword>
<accession>A0ABN7UE84</accession>
<keyword evidence="2" id="KW-0808">Transferase</keyword>
<dbReference type="Proteomes" id="UP000789901">
    <property type="component" value="Unassembled WGS sequence"/>
</dbReference>
<evidence type="ECO:0000256" key="2">
    <source>
        <dbReference type="ARBA" id="ARBA00022679"/>
    </source>
</evidence>
<feature type="domain" description="DNA methylase N-4/N-6" evidence="5">
    <location>
        <begin position="544"/>
        <end position="592"/>
    </location>
</feature>
<dbReference type="SUPFAM" id="SSF53335">
    <property type="entry name" value="S-adenosyl-L-methionine-dependent methyltransferases"/>
    <property type="match status" value="1"/>
</dbReference>